<keyword evidence="5" id="KW-1185">Reference proteome</keyword>
<feature type="active site" description="Proton acceptor" evidence="2">
    <location>
        <position position="195"/>
    </location>
</feature>
<keyword evidence="2" id="KW-0378">Hydrolase</keyword>
<dbReference type="InterPro" id="IPR033902">
    <property type="entry name" value="PNPLA4"/>
</dbReference>
<dbReference type="GO" id="GO:0004806">
    <property type="term" value="F:triacylglycerol lipase activity"/>
    <property type="evidence" value="ECO:0007669"/>
    <property type="project" value="InterPro"/>
</dbReference>
<dbReference type="GO" id="GO:0016020">
    <property type="term" value="C:membrane"/>
    <property type="evidence" value="ECO:0007669"/>
    <property type="project" value="TreeGrafter"/>
</dbReference>
<dbReference type="OrthoDB" id="197155at2759"/>
<dbReference type="Pfam" id="PF01734">
    <property type="entry name" value="Patatin"/>
    <property type="match status" value="1"/>
</dbReference>
<dbReference type="PANTHER" id="PTHR12406">
    <property type="entry name" value="CALCIUM-INDEPENDENT PHOSPHOLIPASE A2 IPLA2 -RELATED"/>
    <property type="match status" value="1"/>
</dbReference>
<dbReference type="PROSITE" id="PS51635">
    <property type="entry name" value="PNPLA"/>
    <property type="match status" value="1"/>
</dbReference>
<evidence type="ECO:0000313" key="4">
    <source>
        <dbReference type="EMBL" id="ROL50048.1"/>
    </source>
</evidence>
<organism evidence="4 5">
    <name type="scientific">Anabarilius grahami</name>
    <name type="common">Kanglang fish</name>
    <name type="synonym">Barilius grahami</name>
    <dbReference type="NCBI Taxonomy" id="495550"/>
    <lineage>
        <taxon>Eukaryota</taxon>
        <taxon>Metazoa</taxon>
        <taxon>Chordata</taxon>
        <taxon>Craniata</taxon>
        <taxon>Vertebrata</taxon>
        <taxon>Euteleostomi</taxon>
        <taxon>Actinopterygii</taxon>
        <taxon>Neopterygii</taxon>
        <taxon>Teleostei</taxon>
        <taxon>Ostariophysi</taxon>
        <taxon>Cypriniformes</taxon>
        <taxon>Xenocyprididae</taxon>
        <taxon>Xenocypridinae</taxon>
        <taxon>Xenocypridinae incertae sedis</taxon>
        <taxon>Anabarilius</taxon>
    </lineage>
</organism>
<evidence type="ECO:0000256" key="2">
    <source>
        <dbReference type="PROSITE-ProRule" id="PRU01161"/>
    </source>
</evidence>
<dbReference type="InterPro" id="IPR033562">
    <property type="entry name" value="PLPL"/>
</dbReference>
<reference evidence="4 5" key="1">
    <citation type="submission" date="2018-10" db="EMBL/GenBank/DDBJ databases">
        <title>Genome assembly for a Yunnan-Guizhou Plateau 3E fish, Anabarilius grahami (Regan), and its evolutionary and genetic applications.</title>
        <authorList>
            <person name="Jiang W."/>
        </authorList>
    </citation>
    <scope>NUCLEOTIDE SEQUENCE [LARGE SCALE GENOMIC DNA]</scope>
    <source>
        <strain evidence="4">AG-KIZ</strain>
        <tissue evidence="4">Muscle</tissue>
    </source>
</reference>
<dbReference type="GO" id="GO:0005737">
    <property type="term" value="C:cytoplasm"/>
    <property type="evidence" value="ECO:0007669"/>
    <property type="project" value="TreeGrafter"/>
</dbReference>
<dbReference type="CDD" id="cd07222">
    <property type="entry name" value="Pat_PNPLA4"/>
    <property type="match status" value="1"/>
</dbReference>
<dbReference type="InterPro" id="IPR002641">
    <property type="entry name" value="PNPLA_dom"/>
</dbReference>
<feature type="short sequence motif" description="GXGXXG" evidence="2">
    <location>
        <begin position="42"/>
        <end position="47"/>
    </location>
</feature>
<proteinExistence type="predicted"/>
<evidence type="ECO:0000259" key="3">
    <source>
        <dbReference type="PROSITE" id="PS51635"/>
    </source>
</evidence>
<sequence length="285" mass="31394">MRFALLSNKTPPLKVQTVKQSPLQGVFDVKSGMTVVNLSFAGAGFLGAYHLGVVEALLRHGDKLLSSFKACAGASAGSLAATVMITAPDKLQHCKEFTYRFASNVRSQRFGAVTPGYDFMLELREGIEEILPPNAHQLANERLHISITHSKTYKNRMVSSFTSREDLIKVLLASCFLPVYAGMKPVEFQGQKWIDGGISDCLPVLPVGRTITVSPFSGPQDISPTHKGISKLHFRLANMRIVLSKDNIIRLNQALFPPSLARLKALNQEGYQDAVHFLKKDGWLQ</sequence>
<feature type="short sequence motif" description="GXSXG" evidence="2">
    <location>
        <begin position="73"/>
        <end position="77"/>
    </location>
</feature>
<gene>
    <name evidence="4" type="ORF">DPX16_5807</name>
</gene>
<comment type="caution">
    <text evidence="4">The sequence shown here is derived from an EMBL/GenBank/DDBJ whole genome shotgun (WGS) entry which is preliminary data.</text>
</comment>
<dbReference type="AlphaFoldDB" id="A0A3N0YWD8"/>
<dbReference type="GO" id="GO:0019433">
    <property type="term" value="P:triglyceride catabolic process"/>
    <property type="evidence" value="ECO:0007669"/>
    <property type="project" value="TreeGrafter"/>
</dbReference>
<feature type="active site" description="Nucleophile" evidence="2">
    <location>
        <position position="75"/>
    </location>
</feature>
<feature type="domain" description="PNPLA" evidence="3">
    <location>
        <begin position="38"/>
        <end position="208"/>
    </location>
</feature>
<protein>
    <submittedName>
        <fullName evidence="4">Patatin-like phospholipase domain-containing protein 4</fullName>
    </submittedName>
</protein>
<evidence type="ECO:0000256" key="1">
    <source>
        <dbReference type="ARBA" id="ARBA00023098"/>
    </source>
</evidence>
<accession>A0A3N0YWD8</accession>
<name>A0A3N0YWD8_ANAGA</name>
<dbReference type="EMBL" id="RJVU01023003">
    <property type="protein sequence ID" value="ROL50048.1"/>
    <property type="molecule type" value="Genomic_DNA"/>
</dbReference>
<dbReference type="GO" id="GO:0055088">
    <property type="term" value="P:lipid homeostasis"/>
    <property type="evidence" value="ECO:0007669"/>
    <property type="project" value="TreeGrafter"/>
</dbReference>
<dbReference type="Proteomes" id="UP000281406">
    <property type="component" value="Unassembled WGS sequence"/>
</dbReference>
<keyword evidence="2" id="KW-0442">Lipid degradation</keyword>
<evidence type="ECO:0000313" key="5">
    <source>
        <dbReference type="Proteomes" id="UP000281406"/>
    </source>
</evidence>
<dbReference type="PANTHER" id="PTHR12406:SF7">
    <property type="entry name" value="PATATIN-LIKE PHOSPHOLIPASE DOMAIN-CONTAINING PROTEIN 4"/>
    <property type="match status" value="1"/>
</dbReference>
<dbReference type="InterPro" id="IPR016035">
    <property type="entry name" value="Acyl_Trfase/lysoPLipase"/>
</dbReference>
<dbReference type="GO" id="GO:0050253">
    <property type="term" value="F:retinyl-palmitate esterase activity"/>
    <property type="evidence" value="ECO:0007669"/>
    <property type="project" value="InterPro"/>
</dbReference>
<dbReference type="GO" id="GO:0005811">
    <property type="term" value="C:lipid droplet"/>
    <property type="evidence" value="ECO:0007669"/>
    <property type="project" value="TreeGrafter"/>
</dbReference>
<keyword evidence="1 2" id="KW-0443">Lipid metabolism</keyword>
<dbReference type="Gene3D" id="3.40.1090.10">
    <property type="entry name" value="Cytosolic phospholipase A2 catalytic domain"/>
    <property type="match status" value="1"/>
</dbReference>
<feature type="short sequence motif" description="DGA/G" evidence="2">
    <location>
        <begin position="195"/>
        <end position="197"/>
    </location>
</feature>
<dbReference type="SUPFAM" id="SSF52151">
    <property type="entry name" value="FabD/lysophospholipase-like"/>
    <property type="match status" value="1"/>
</dbReference>